<evidence type="ECO:0000313" key="2">
    <source>
        <dbReference type="Proteomes" id="UP000237921"/>
    </source>
</evidence>
<evidence type="ECO:0000313" key="1">
    <source>
        <dbReference type="EMBL" id="AVF43551.1"/>
    </source>
</evidence>
<proteinExistence type="predicted"/>
<dbReference type="AlphaFoldDB" id="A0A2L1VEN2"/>
<reference evidence="2" key="1">
    <citation type="submission" date="2017-12" db="EMBL/GenBank/DDBJ databases">
        <title>FDA dAtabase for Regulatory Grade micrObial Sequences (FDA-ARGOS): Supporting development and validation of Infectious Disease Dx tests.</title>
        <authorList>
            <person name="Hoffmann M."/>
            <person name="Allard M."/>
            <person name="Evans P."/>
            <person name="Brown E."/>
            <person name="Tallon L."/>
            <person name="Sadzewicz L."/>
            <person name="Sengamalay N."/>
            <person name="Ott S."/>
            <person name="Godinez A."/>
            <person name="Nagaraj S."/>
            <person name="Vavikolanu K."/>
            <person name="Aluvathingal J."/>
            <person name="Nadendla S."/>
            <person name="Sichtig H."/>
        </authorList>
    </citation>
    <scope>NUCLEOTIDE SEQUENCE [LARGE SCALE GENOMIC DNA]</scope>
    <source>
        <strain evidence="2">FDAARGOS_129</strain>
    </source>
</reference>
<organism evidence="1 2">
    <name type="scientific">Acinetobacter nosocomialis</name>
    <dbReference type="NCBI Taxonomy" id="106654"/>
    <lineage>
        <taxon>Bacteria</taxon>
        <taxon>Pseudomonadati</taxon>
        <taxon>Pseudomonadota</taxon>
        <taxon>Gammaproteobacteria</taxon>
        <taxon>Moraxellales</taxon>
        <taxon>Moraxellaceae</taxon>
        <taxon>Acinetobacter</taxon>
        <taxon>Acinetobacter calcoaceticus/baumannii complex</taxon>
    </lineage>
</organism>
<dbReference type="EMBL" id="CP014019">
    <property type="protein sequence ID" value="AVF43551.1"/>
    <property type="molecule type" value="Genomic_DNA"/>
</dbReference>
<sequence length="160" mass="18980">MNLRILKKLSKRAVPFIEKERWKKDCLFKAEHGDNFTHTGGHDRKHWKRSRSKHDELFYKQDIKTKAKDGNGFIELTQSYMHPWKGTDMVGWTSGYEEPEWEEETAWDYLKKTVFAETVDFVAIPGTEDECGCPEHKFVYTRKLNNPSDYFKAIKDLKKN</sequence>
<dbReference type="Proteomes" id="UP000237921">
    <property type="component" value="Chromosome"/>
</dbReference>
<dbReference type="RefSeq" id="WP_104918678.1">
    <property type="nucleotide sequence ID" value="NZ_CP014019.1"/>
</dbReference>
<gene>
    <name evidence="1" type="ORF">AL533_03680</name>
</gene>
<name>A0A2L1VEN2_ACINO</name>
<accession>A0A2L1VEN2</accession>
<protein>
    <submittedName>
        <fullName evidence="1">Uncharacterized protein</fullName>
    </submittedName>
</protein>